<gene>
    <name evidence="1" type="ORF">EZS28_010767</name>
</gene>
<sequence length="169" mass="18805">MNSVYLSPLLRTKEDFALDEMLKQRIVQDKIVTVAQRQTTEPLRKKLSTRAEAVLMTDKATLHCIIAIKELLNANCTILLTLAPNSTYLQQPCDVDAIQKAATLLSVANSFKACSFGTTISKGNLVVIVEKNIFNEILQYVRSDNIAVSDKILLSEQHTRKVKFGALNP</sequence>
<dbReference type="Proteomes" id="UP000324800">
    <property type="component" value="Unassembled WGS sequence"/>
</dbReference>
<evidence type="ECO:0000313" key="1">
    <source>
        <dbReference type="EMBL" id="KAA6393703.1"/>
    </source>
</evidence>
<proteinExistence type="predicted"/>
<protein>
    <submittedName>
        <fullName evidence="1">Uncharacterized protein</fullName>
    </submittedName>
</protein>
<organism evidence="1 2">
    <name type="scientific">Streblomastix strix</name>
    <dbReference type="NCBI Taxonomy" id="222440"/>
    <lineage>
        <taxon>Eukaryota</taxon>
        <taxon>Metamonada</taxon>
        <taxon>Preaxostyla</taxon>
        <taxon>Oxymonadida</taxon>
        <taxon>Streblomastigidae</taxon>
        <taxon>Streblomastix</taxon>
    </lineage>
</organism>
<comment type="caution">
    <text evidence="1">The sequence shown here is derived from an EMBL/GenBank/DDBJ whole genome shotgun (WGS) entry which is preliminary data.</text>
</comment>
<accession>A0A5J4WGD8</accession>
<reference evidence="1 2" key="1">
    <citation type="submission" date="2019-03" db="EMBL/GenBank/DDBJ databases">
        <title>Single cell metagenomics reveals metabolic interactions within the superorganism composed of flagellate Streblomastix strix and complex community of Bacteroidetes bacteria on its surface.</title>
        <authorList>
            <person name="Treitli S.C."/>
            <person name="Kolisko M."/>
            <person name="Husnik F."/>
            <person name="Keeling P."/>
            <person name="Hampl V."/>
        </authorList>
    </citation>
    <scope>NUCLEOTIDE SEQUENCE [LARGE SCALE GENOMIC DNA]</scope>
    <source>
        <strain evidence="1">ST1C</strain>
    </source>
</reference>
<evidence type="ECO:0000313" key="2">
    <source>
        <dbReference type="Proteomes" id="UP000324800"/>
    </source>
</evidence>
<dbReference type="EMBL" id="SNRW01002161">
    <property type="protein sequence ID" value="KAA6393703.1"/>
    <property type="molecule type" value="Genomic_DNA"/>
</dbReference>
<dbReference type="AlphaFoldDB" id="A0A5J4WGD8"/>
<name>A0A5J4WGD8_9EUKA</name>